<accession>A0ACD3AIQ8</accession>
<gene>
    <name evidence="1" type="ORF">BDN72DRAFT_824271</name>
</gene>
<protein>
    <submittedName>
        <fullName evidence="1">Piwi-domain-containing protein</fullName>
    </submittedName>
</protein>
<evidence type="ECO:0000313" key="1">
    <source>
        <dbReference type="EMBL" id="TFK65657.1"/>
    </source>
</evidence>
<evidence type="ECO:0000313" key="2">
    <source>
        <dbReference type="Proteomes" id="UP000308600"/>
    </source>
</evidence>
<dbReference type="Proteomes" id="UP000308600">
    <property type="component" value="Unassembled WGS sequence"/>
</dbReference>
<proteinExistence type="predicted"/>
<keyword evidence="2" id="KW-1185">Reference proteome</keyword>
<sequence length="832" mass="94500">MRAGGTAGLRVTAVVNGFEVSWDHAKKIHHYDVITPGWEVASDWVLSRTKAVEILARLQETIRPDLFPVSGAFDGKKNFFSTMRLSFDSEEFNVPFDNHPKNKKFILVRMTHVREINDGLLRPLLQGNGKALTDGNDVIMAVNLFFQKAPRMRSPMFNNNSVFFPKNKKLFPHLSIELWPGLFQSVRPTYNRLFVNVDVSTGVIIPDMEFEQFVLRFFKAPNRQFLHTLREEQLESLRAYVGDLKLSINLPAHQGKRSLKIRAFILRVGAHRFTKDGESIRIVDYFKHTHNYQFDVNTLGVRLGSKAIFPISVCKIPQQLFKHNSEPEIVSAALLFGPLDPRSRFEAISASWENLDYTKSPLLLGSGITVNRNAMTVNGRILKPPQIQFNEPRFTDLQRPGVWNLTRNRLHIPCKIGPWMVLVLAPEPQQHDVHTFITGLIRTMRERGISVQHNPEVINRNGNSQFLSIMQNSQASFILVILPANAEPLYRAVKRMGNIEKGVITQCVKWVSARGQDDNRANQYHNNLILKINAKLGGVNFIPHNSAMANLAREGAMAIGADVSHPGVGSGMPSIAAMVSSFDNRMSQYATSMRVQETRTEIIDDIGGMVEHALQTYFEKQGKRLPTRIIYLRDGVSEGEFSTVRQKELAKMGEKIDSIYKEVQQASPIIHFIVVSKRHHIRFMPRDQDSRDPQGNNNLKAGFVVDQDITHPVYPDFYLQSQPGLKGTSRPTRYVIIHNGAKDGRGALGPDQLQEMIYGLCHCYSRSTRAVKVPAPVYYADLVCRKARIHYDSEVGHFDVRAFAEGNRPHLDFFKEHFNQVHQSLQKSMYFV</sequence>
<reference evidence="1 2" key="1">
    <citation type="journal article" date="2019" name="Nat. Ecol. Evol.">
        <title>Megaphylogeny resolves global patterns of mushroom evolution.</title>
        <authorList>
            <person name="Varga T."/>
            <person name="Krizsan K."/>
            <person name="Foldi C."/>
            <person name="Dima B."/>
            <person name="Sanchez-Garcia M."/>
            <person name="Sanchez-Ramirez S."/>
            <person name="Szollosi G.J."/>
            <person name="Szarkandi J.G."/>
            <person name="Papp V."/>
            <person name="Albert L."/>
            <person name="Andreopoulos W."/>
            <person name="Angelini C."/>
            <person name="Antonin V."/>
            <person name="Barry K.W."/>
            <person name="Bougher N.L."/>
            <person name="Buchanan P."/>
            <person name="Buyck B."/>
            <person name="Bense V."/>
            <person name="Catcheside P."/>
            <person name="Chovatia M."/>
            <person name="Cooper J."/>
            <person name="Damon W."/>
            <person name="Desjardin D."/>
            <person name="Finy P."/>
            <person name="Geml J."/>
            <person name="Haridas S."/>
            <person name="Hughes K."/>
            <person name="Justo A."/>
            <person name="Karasinski D."/>
            <person name="Kautmanova I."/>
            <person name="Kiss B."/>
            <person name="Kocsube S."/>
            <person name="Kotiranta H."/>
            <person name="LaButti K.M."/>
            <person name="Lechner B.E."/>
            <person name="Liimatainen K."/>
            <person name="Lipzen A."/>
            <person name="Lukacs Z."/>
            <person name="Mihaltcheva S."/>
            <person name="Morgado L.N."/>
            <person name="Niskanen T."/>
            <person name="Noordeloos M.E."/>
            <person name="Ohm R.A."/>
            <person name="Ortiz-Santana B."/>
            <person name="Ovrebo C."/>
            <person name="Racz N."/>
            <person name="Riley R."/>
            <person name="Savchenko A."/>
            <person name="Shiryaev A."/>
            <person name="Soop K."/>
            <person name="Spirin V."/>
            <person name="Szebenyi C."/>
            <person name="Tomsovsky M."/>
            <person name="Tulloss R.E."/>
            <person name="Uehling J."/>
            <person name="Grigoriev I.V."/>
            <person name="Vagvolgyi C."/>
            <person name="Papp T."/>
            <person name="Martin F.M."/>
            <person name="Miettinen O."/>
            <person name="Hibbett D.S."/>
            <person name="Nagy L.G."/>
        </authorList>
    </citation>
    <scope>NUCLEOTIDE SEQUENCE [LARGE SCALE GENOMIC DNA]</scope>
    <source>
        <strain evidence="1 2">NL-1719</strain>
    </source>
</reference>
<name>A0ACD3AIQ8_9AGAR</name>
<organism evidence="1 2">
    <name type="scientific">Pluteus cervinus</name>
    <dbReference type="NCBI Taxonomy" id="181527"/>
    <lineage>
        <taxon>Eukaryota</taxon>
        <taxon>Fungi</taxon>
        <taxon>Dikarya</taxon>
        <taxon>Basidiomycota</taxon>
        <taxon>Agaricomycotina</taxon>
        <taxon>Agaricomycetes</taxon>
        <taxon>Agaricomycetidae</taxon>
        <taxon>Agaricales</taxon>
        <taxon>Pluteineae</taxon>
        <taxon>Pluteaceae</taxon>
        <taxon>Pluteus</taxon>
    </lineage>
</organism>
<dbReference type="EMBL" id="ML208429">
    <property type="protein sequence ID" value="TFK65657.1"/>
    <property type="molecule type" value="Genomic_DNA"/>
</dbReference>